<feature type="signal peptide" evidence="1">
    <location>
        <begin position="1"/>
        <end position="23"/>
    </location>
</feature>
<dbReference type="EMBL" id="JH660647">
    <property type="protein sequence ID" value="EIM25177.1"/>
    <property type="molecule type" value="Genomic_DNA"/>
</dbReference>
<evidence type="ECO:0000256" key="1">
    <source>
        <dbReference type="SAM" id="SignalP"/>
    </source>
</evidence>
<dbReference type="eggNOG" id="ENOG502ZFY0">
    <property type="taxonomic scope" value="Bacteria"/>
</dbReference>
<dbReference type="STRING" id="864069.MicloDRAFT_00058980"/>
<evidence type="ECO:0000313" key="2">
    <source>
        <dbReference type="EMBL" id="EIM25177.1"/>
    </source>
</evidence>
<dbReference type="PATRIC" id="fig|864069.3.peg.6327"/>
<proteinExistence type="predicted"/>
<dbReference type="OrthoDB" id="8014161at2"/>
<keyword evidence="3" id="KW-1185">Reference proteome</keyword>
<dbReference type="HOGENOM" id="CLU_838905_0_0_5"/>
<feature type="chain" id="PRO_5003699068" evidence="1">
    <location>
        <begin position="24"/>
        <end position="331"/>
    </location>
</feature>
<dbReference type="Proteomes" id="UP000003947">
    <property type="component" value="Unassembled WGS sequence"/>
</dbReference>
<name>I4YMI5_9HYPH</name>
<reference evidence="2 3" key="1">
    <citation type="submission" date="2012-02" db="EMBL/GenBank/DDBJ databases">
        <title>Improved High-Quality Draft sequence of Microvirga sp. WSM3557.</title>
        <authorList>
            <consortium name="US DOE Joint Genome Institute"/>
            <person name="Lucas S."/>
            <person name="Han J."/>
            <person name="Lapidus A."/>
            <person name="Cheng J.-F."/>
            <person name="Goodwin L."/>
            <person name="Pitluck S."/>
            <person name="Peters L."/>
            <person name="Zhang X."/>
            <person name="Detter J.C."/>
            <person name="Han C."/>
            <person name="Tapia R."/>
            <person name="Land M."/>
            <person name="Hauser L."/>
            <person name="Kyrpides N."/>
            <person name="Ivanova N."/>
            <person name="Pagani I."/>
            <person name="Brau L."/>
            <person name="Yates R."/>
            <person name="O'Hara G."/>
            <person name="Rui T."/>
            <person name="Howieson J."/>
            <person name="Reeve W."/>
            <person name="Woyke T."/>
        </authorList>
    </citation>
    <scope>NUCLEOTIDE SEQUENCE [LARGE SCALE GENOMIC DNA]</scope>
    <source>
        <strain evidence="2 3">WSM3557</strain>
    </source>
</reference>
<dbReference type="AlphaFoldDB" id="I4YMI5"/>
<protein>
    <submittedName>
        <fullName evidence="2">Uncharacterized protein</fullName>
    </submittedName>
</protein>
<keyword evidence="1" id="KW-0732">Signal</keyword>
<organism evidence="2 3">
    <name type="scientific">Microvirga lotononidis</name>
    <dbReference type="NCBI Taxonomy" id="864069"/>
    <lineage>
        <taxon>Bacteria</taxon>
        <taxon>Pseudomonadati</taxon>
        <taxon>Pseudomonadota</taxon>
        <taxon>Alphaproteobacteria</taxon>
        <taxon>Hyphomicrobiales</taxon>
        <taxon>Methylobacteriaceae</taxon>
        <taxon>Microvirga</taxon>
    </lineage>
</organism>
<accession>I4YMI5</accession>
<sequence length="331" mass="35198" precursor="true">MRGSIFVRAVLLCGTALAVPAQAKQLPGPRILKIDLRVEGSEGWQTKVSSEKGTISERFFLATVLEPSDSLDAMNPLDPDSIRKAQETSARQIANVQKIQDRNRALAPAAAPNAAMQQQVNQAIMQSYARCKGDEACIKAAVMQSNPGLMTPPPGATMKPGIPDTSTASPEERAVYRQWFGVEGCPGKFRATRNDVSQGSVADVGASKPWNHEARFDIAQAKSSLCLSYPMSVVNEEAGTLFLPGFLFPEIPAVQKSMGAVTTAVPGEIAAWAAKTLKGAPLSGTNSETINLTRPILVLPLANASYKGSVKVTMTWSLTEGYKAGAALPDQ</sequence>
<evidence type="ECO:0000313" key="3">
    <source>
        <dbReference type="Proteomes" id="UP000003947"/>
    </source>
</evidence>
<gene>
    <name evidence="2" type="ORF">MicloDRAFT_00058980</name>
</gene>
<dbReference type="RefSeq" id="WP_009493435.1">
    <property type="nucleotide sequence ID" value="NZ_CP141048.1"/>
</dbReference>